<feature type="domain" description="Trimeric autotransporter adhesin YadA-like head" evidence="13">
    <location>
        <begin position="286"/>
        <end position="310"/>
    </location>
</feature>
<evidence type="ECO:0000313" key="15">
    <source>
        <dbReference type="EMBL" id="SAK67610.1"/>
    </source>
</evidence>
<dbReference type="STRING" id="1777138.AWB77_02634"/>
<reference evidence="15" key="1">
    <citation type="submission" date="2016-01" db="EMBL/GenBank/DDBJ databases">
        <authorList>
            <person name="Peeters C."/>
        </authorList>
    </citation>
    <scope>NUCLEOTIDE SEQUENCE</scope>
    <source>
        <strain evidence="15">LMG 29320</strain>
    </source>
</reference>
<evidence type="ECO:0000256" key="10">
    <source>
        <dbReference type="ARBA" id="ARBA00023237"/>
    </source>
</evidence>
<evidence type="ECO:0000259" key="12">
    <source>
        <dbReference type="Pfam" id="PF03895"/>
    </source>
</evidence>
<dbReference type="InterPro" id="IPR011049">
    <property type="entry name" value="Serralysin-like_metalloprot_C"/>
</dbReference>
<dbReference type="GO" id="GO:0015031">
    <property type="term" value="P:protein transport"/>
    <property type="evidence" value="ECO:0007669"/>
    <property type="project" value="UniProtKB-KW"/>
</dbReference>
<keyword evidence="5" id="KW-1134">Transmembrane beta strand</keyword>
<sequence length="428" mass="44323">MLRRTDSNAGPFPQVARLAPNVNRSVTLRVACAVLSRAVKTLALLGLGGTASLSFAESESIAGLQSYQNSDMSAWIYGERHADMTMATDSSSRVPASPPASPARLDPLQPAYPPASGVVAYARSGAMRITFRSTERSVASGAVEVKAGHAHGDKRRRKPRAAPVQHEHAVPRRLMIRNRLGSDAPSPAMRARRDASSRAVAFRMPARAVDANRIAAIEETQRPAITQQTASDAGPTQNADASRLPHPALHAAAKSFSVAGPESVAVGDGAAASGERSSAFGEAAVARGVGSVAIGADSVADRDETVSVGSAGHERQITNVAPGTAPSDAVNLGQLNQATRGLNDRIDSVDQSARRGIASASALNIVTPYLPGRTTFNAGIANYRGQAALGIGVSRWNKKGNVNMNLGISTAGGNSTIVRVGIGIVLRA</sequence>
<dbReference type="EMBL" id="FCNX02000006">
    <property type="protein sequence ID" value="SAK67610.1"/>
    <property type="molecule type" value="Genomic_DNA"/>
</dbReference>
<dbReference type="SUPFAM" id="SSF54523">
    <property type="entry name" value="Pili subunits"/>
    <property type="match status" value="1"/>
</dbReference>
<evidence type="ECO:0000256" key="3">
    <source>
        <dbReference type="ARBA" id="ARBA00005848"/>
    </source>
</evidence>
<keyword evidence="16" id="KW-1185">Reference proteome</keyword>
<dbReference type="Gene3D" id="2.150.10.10">
    <property type="entry name" value="Serralysin-like metalloprotease, C-terminal"/>
    <property type="match status" value="1"/>
</dbReference>
<evidence type="ECO:0000313" key="16">
    <source>
        <dbReference type="Proteomes" id="UP000054903"/>
    </source>
</evidence>
<keyword evidence="4" id="KW-0813">Transport</keyword>
<organism evidence="15 16">
    <name type="scientific">Caballeronia fortuita</name>
    <dbReference type="NCBI Taxonomy" id="1777138"/>
    <lineage>
        <taxon>Bacteria</taxon>
        <taxon>Pseudomonadati</taxon>
        <taxon>Pseudomonadota</taxon>
        <taxon>Betaproteobacteria</taxon>
        <taxon>Burkholderiales</taxon>
        <taxon>Burkholderiaceae</taxon>
        <taxon>Caballeronia</taxon>
    </lineage>
</organism>
<comment type="similarity">
    <text evidence="3">Belongs to the autotransporter-2 (AT-2) (TC 1.B.40) family.</text>
</comment>
<evidence type="ECO:0000259" key="13">
    <source>
        <dbReference type="Pfam" id="PF05658"/>
    </source>
</evidence>
<evidence type="ECO:0000256" key="1">
    <source>
        <dbReference type="ARBA" id="ARBA00004241"/>
    </source>
</evidence>
<evidence type="ECO:0000256" key="7">
    <source>
        <dbReference type="ARBA" id="ARBA00022729"/>
    </source>
</evidence>
<dbReference type="InterPro" id="IPR045584">
    <property type="entry name" value="Pilin-like"/>
</dbReference>
<name>A0A158BCK1_9BURK</name>
<gene>
    <name evidence="15" type="ORF">AWB77_02634</name>
</gene>
<feature type="region of interest" description="Disordered" evidence="11">
    <location>
        <begin position="146"/>
        <end position="167"/>
    </location>
</feature>
<dbReference type="GO" id="GO:0009986">
    <property type="term" value="C:cell surface"/>
    <property type="evidence" value="ECO:0007669"/>
    <property type="project" value="UniProtKB-SubCell"/>
</dbReference>
<feature type="region of interest" description="Disordered" evidence="11">
    <location>
        <begin position="89"/>
        <end position="109"/>
    </location>
</feature>
<feature type="domain" description="Trimeric autotransporter adhesin YadA-like C-terminal membrane anchor" evidence="12">
    <location>
        <begin position="367"/>
        <end position="425"/>
    </location>
</feature>
<evidence type="ECO:0000256" key="11">
    <source>
        <dbReference type="SAM" id="MobiDB-lite"/>
    </source>
</evidence>
<dbReference type="InterPro" id="IPR008635">
    <property type="entry name" value="Coiled_stalk_dom"/>
</dbReference>
<dbReference type="OrthoDB" id="1632057at2"/>
<keyword evidence="7" id="KW-0732">Signal</keyword>
<evidence type="ECO:0000256" key="6">
    <source>
        <dbReference type="ARBA" id="ARBA00022692"/>
    </source>
</evidence>
<feature type="domain" description="Trimeric autotransporter adhesin YadA-like head" evidence="13">
    <location>
        <begin position="260"/>
        <end position="281"/>
    </location>
</feature>
<dbReference type="Pfam" id="PF03895">
    <property type="entry name" value="YadA_anchor"/>
    <property type="match status" value="1"/>
</dbReference>
<dbReference type="GO" id="GO:0009279">
    <property type="term" value="C:cell outer membrane"/>
    <property type="evidence" value="ECO:0007669"/>
    <property type="project" value="UniProtKB-SubCell"/>
</dbReference>
<evidence type="ECO:0000256" key="5">
    <source>
        <dbReference type="ARBA" id="ARBA00022452"/>
    </source>
</evidence>
<evidence type="ECO:0000259" key="14">
    <source>
        <dbReference type="Pfam" id="PF05662"/>
    </source>
</evidence>
<feature type="region of interest" description="Disordered" evidence="11">
    <location>
        <begin position="177"/>
        <end position="196"/>
    </location>
</feature>
<dbReference type="AlphaFoldDB" id="A0A158BCK1"/>
<comment type="subcellular location">
    <subcellularLocation>
        <location evidence="2">Cell outer membrane</location>
    </subcellularLocation>
    <subcellularLocation>
        <location evidence="1">Cell surface</location>
    </subcellularLocation>
</comment>
<keyword evidence="10" id="KW-0998">Cell outer membrane</keyword>
<dbReference type="InterPro" id="IPR008640">
    <property type="entry name" value="Adhesin_Head_dom"/>
</dbReference>
<dbReference type="RefSeq" id="WP_082852654.1">
    <property type="nucleotide sequence ID" value="NZ_FCNX02000006.1"/>
</dbReference>
<dbReference type="Pfam" id="PF05658">
    <property type="entry name" value="YadA_head"/>
    <property type="match status" value="2"/>
</dbReference>
<feature type="compositionally biased region" description="Polar residues" evidence="11">
    <location>
        <begin position="223"/>
        <end position="240"/>
    </location>
</feature>
<accession>A0A158BCK1</accession>
<dbReference type="Gene3D" id="3.30.1300.30">
    <property type="entry name" value="GSPII I/J protein-like"/>
    <property type="match status" value="1"/>
</dbReference>
<dbReference type="InterPro" id="IPR005594">
    <property type="entry name" value="YadA_C"/>
</dbReference>
<proteinExistence type="inferred from homology"/>
<feature type="domain" description="Trimeric autotransporter adhesin YadA-like stalk" evidence="14">
    <location>
        <begin position="316"/>
        <end position="353"/>
    </location>
</feature>
<evidence type="ECO:0000256" key="8">
    <source>
        <dbReference type="ARBA" id="ARBA00022927"/>
    </source>
</evidence>
<dbReference type="SUPFAM" id="SSF101967">
    <property type="entry name" value="Adhesin YadA, collagen-binding domain"/>
    <property type="match status" value="1"/>
</dbReference>
<evidence type="ECO:0000256" key="4">
    <source>
        <dbReference type="ARBA" id="ARBA00022448"/>
    </source>
</evidence>
<evidence type="ECO:0000256" key="2">
    <source>
        <dbReference type="ARBA" id="ARBA00004442"/>
    </source>
</evidence>
<protein>
    <submittedName>
        <fullName evidence="15">Hemaglutinin/autotransporter like protein</fullName>
    </submittedName>
</protein>
<keyword evidence="8" id="KW-0653">Protein transport</keyword>
<keyword evidence="6" id="KW-0812">Transmembrane</keyword>
<comment type="caution">
    <text evidence="15">The sequence shown here is derived from an EMBL/GenBank/DDBJ whole genome shotgun (WGS) entry which is preliminary data.</text>
</comment>
<feature type="region of interest" description="Disordered" evidence="11">
    <location>
        <begin position="219"/>
        <end position="242"/>
    </location>
</feature>
<evidence type="ECO:0000256" key="9">
    <source>
        <dbReference type="ARBA" id="ARBA00023136"/>
    </source>
</evidence>
<dbReference type="Pfam" id="PF05662">
    <property type="entry name" value="YadA_stalk"/>
    <property type="match status" value="1"/>
</dbReference>
<keyword evidence="9" id="KW-0472">Membrane</keyword>
<dbReference type="Proteomes" id="UP000054903">
    <property type="component" value="Unassembled WGS sequence"/>
</dbReference>